<dbReference type="SUPFAM" id="SSF48350">
    <property type="entry name" value="GTPase activation domain, GAP"/>
    <property type="match status" value="1"/>
</dbReference>
<dbReference type="GO" id="GO:0005096">
    <property type="term" value="F:GTPase activator activity"/>
    <property type="evidence" value="ECO:0007669"/>
    <property type="project" value="TreeGrafter"/>
</dbReference>
<dbReference type="Pfam" id="PF00397">
    <property type="entry name" value="WW"/>
    <property type="match status" value="1"/>
</dbReference>
<dbReference type="PROSITE" id="PS51016">
    <property type="entry name" value="MYTH4"/>
    <property type="match status" value="1"/>
</dbReference>
<dbReference type="STRING" id="2018661.A0A2A2JLA8"/>
<evidence type="ECO:0000259" key="2">
    <source>
        <dbReference type="PROSITE" id="PS50020"/>
    </source>
</evidence>
<comment type="caution">
    <text evidence="5">The sequence shown here is derived from an EMBL/GenBank/DDBJ whole genome shotgun (WGS) entry which is preliminary data.</text>
</comment>
<evidence type="ECO:0000256" key="1">
    <source>
        <dbReference type="SAM" id="MobiDB-lite"/>
    </source>
</evidence>
<dbReference type="PANTHER" id="PTHR45876">
    <property type="entry name" value="FI04035P"/>
    <property type="match status" value="1"/>
</dbReference>
<evidence type="ECO:0000259" key="4">
    <source>
        <dbReference type="PROSITE" id="PS51016"/>
    </source>
</evidence>
<proteinExistence type="predicted"/>
<dbReference type="SMART" id="SM00456">
    <property type="entry name" value="WW"/>
    <property type="match status" value="2"/>
</dbReference>
<name>A0A2A2JLA8_9BILA</name>
<dbReference type="GO" id="GO:0005737">
    <property type="term" value="C:cytoplasm"/>
    <property type="evidence" value="ECO:0007669"/>
    <property type="project" value="TreeGrafter"/>
</dbReference>
<gene>
    <name evidence="5" type="ORF">WR25_00157</name>
</gene>
<feature type="domain" description="Rho-GAP" evidence="3">
    <location>
        <begin position="427"/>
        <end position="614"/>
    </location>
</feature>
<keyword evidence="6" id="KW-1185">Reference proteome</keyword>
<dbReference type="InterPro" id="IPR000198">
    <property type="entry name" value="RhoGAP_dom"/>
</dbReference>
<dbReference type="InterPro" id="IPR000857">
    <property type="entry name" value="MyTH4_dom"/>
</dbReference>
<dbReference type="InterPro" id="IPR001202">
    <property type="entry name" value="WW_dom"/>
</dbReference>
<feature type="domain" description="WW" evidence="2">
    <location>
        <begin position="58"/>
        <end position="85"/>
    </location>
</feature>
<feature type="region of interest" description="Disordered" evidence="1">
    <location>
        <begin position="199"/>
        <end position="225"/>
    </location>
</feature>
<dbReference type="PROSITE" id="PS50238">
    <property type="entry name" value="RHOGAP"/>
    <property type="match status" value="1"/>
</dbReference>
<organism evidence="5 6">
    <name type="scientific">Diploscapter pachys</name>
    <dbReference type="NCBI Taxonomy" id="2018661"/>
    <lineage>
        <taxon>Eukaryota</taxon>
        <taxon>Metazoa</taxon>
        <taxon>Ecdysozoa</taxon>
        <taxon>Nematoda</taxon>
        <taxon>Chromadorea</taxon>
        <taxon>Rhabditida</taxon>
        <taxon>Rhabditina</taxon>
        <taxon>Rhabditomorpha</taxon>
        <taxon>Rhabditoidea</taxon>
        <taxon>Rhabditidae</taxon>
        <taxon>Diploscapter</taxon>
    </lineage>
</organism>
<dbReference type="FunFam" id="1.10.555.10:FF:000045">
    <property type="entry name" value="RhoGAP domain containing protein"/>
    <property type="match status" value="1"/>
</dbReference>
<dbReference type="Pfam" id="PF00620">
    <property type="entry name" value="RhoGAP"/>
    <property type="match status" value="1"/>
</dbReference>
<evidence type="ECO:0000259" key="3">
    <source>
        <dbReference type="PROSITE" id="PS50238"/>
    </source>
</evidence>
<dbReference type="InterPro" id="IPR036020">
    <property type="entry name" value="WW_dom_sf"/>
</dbReference>
<dbReference type="Gene3D" id="1.25.40.530">
    <property type="entry name" value="MyTH4 domain"/>
    <property type="match status" value="1"/>
</dbReference>
<dbReference type="GO" id="GO:0007165">
    <property type="term" value="P:signal transduction"/>
    <property type="evidence" value="ECO:0007669"/>
    <property type="project" value="InterPro"/>
</dbReference>
<dbReference type="GO" id="GO:0005856">
    <property type="term" value="C:cytoskeleton"/>
    <property type="evidence" value="ECO:0007669"/>
    <property type="project" value="InterPro"/>
</dbReference>
<dbReference type="InterPro" id="IPR038185">
    <property type="entry name" value="MyTH4_dom_sf"/>
</dbReference>
<dbReference type="AlphaFoldDB" id="A0A2A2JLA8"/>
<dbReference type="Proteomes" id="UP000218231">
    <property type="component" value="Unassembled WGS sequence"/>
</dbReference>
<feature type="domain" description="MyTH4" evidence="4">
    <location>
        <begin position="249"/>
        <end position="419"/>
    </location>
</feature>
<accession>A0A2A2JLA8</accession>
<dbReference type="Gene3D" id="2.20.70.10">
    <property type="match status" value="1"/>
</dbReference>
<dbReference type="OrthoDB" id="437889at2759"/>
<dbReference type="InterPro" id="IPR008936">
    <property type="entry name" value="Rho_GTPase_activation_prot"/>
</dbReference>
<dbReference type="Gene3D" id="1.10.555.10">
    <property type="entry name" value="Rho GTPase activation protein"/>
    <property type="match status" value="1"/>
</dbReference>
<evidence type="ECO:0008006" key="7">
    <source>
        <dbReference type="Google" id="ProtNLM"/>
    </source>
</evidence>
<evidence type="ECO:0000313" key="5">
    <source>
        <dbReference type="EMBL" id="PAV62530.1"/>
    </source>
</evidence>
<dbReference type="CDD" id="cd00201">
    <property type="entry name" value="WW"/>
    <property type="match status" value="1"/>
</dbReference>
<dbReference type="EMBL" id="LIAE01010359">
    <property type="protein sequence ID" value="PAV62530.1"/>
    <property type="molecule type" value="Genomic_DNA"/>
</dbReference>
<dbReference type="SMART" id="SM00324">
    <property type="entry name" value="RhoGAP"/>
    <property type="match status" value="1"/>
</dbReference>
<dbReference type="PANTHER" id="PTHR45876:SF8">
    <property type="entry name" value="FI04035P"/>
    <property type="match status" value="1"/>
</dbReference>
<dbReference type="PROSITE" id="PS50020">
    <property type="entry name" value="WW_DOMAIN_2"/>
    <property type="match status" value="1"/>
</dbReference>
<evidence type="ECO:0000313" key="6">
    <source>
        <dbReference type="Proteomes" id="UP000218231"/>
    </source>
</evidence>
<dbReference type="Pfam" id="PF00784">
    <property type="entry name" value="MyTH4"/>
    <property type="match status" value="1"/>
</dbReference>
<dbReference type="FunFam" id="2.20.70.10:FF:000022">
    <property type="entry name" value="Rho GTPase activating protein 39"/>
    <property type="match status" value="1"/>
</dbReference>
<dbReference type="SUPFAM" id="SSF51045">
    <property type="entry name" value="WW domain"/>
    <property type="match status" value="1"/>
</dbReference>
<sequence>MDEIETTSGATSASHDEWVEIVEPQTRQQMFANLTTGQCAWDPPVGARVKRTHADQWWELFDAKTGRYYYYNASTMKTMWQRPIGQQIDIIPLAKLQTLKQNTNGQDHEFFRRTCETQTSPAVSRSARRVMAQNIGPETGIVRFRAGPSLSQSEKGALTPNSNGMARNFDNLSLDESTFSTGSGSRAFPPFPTTNTMCTMSSAPSSDSLPRRSSKSSSPPIGKKLFSTNTSTKCNRIFVLPLPLSRCKISAKDPKLPLSTPEGNKQLKKDAATFYKTIQSYMGERKSKTNIDQVRFFYKLFKINDDFQMALTLCEASVKKQENADEIVAQLINQLADNEKAESVKRGWELLAIVLAFANPQGQVLTDLNNFIEKNSERLLDSPEVAVSHFAQQCQRRLSKAQSRVKPTIATIQETRAHIFNPPLFAAALDEIMEMQSERFPRLQLPWLQTTLIELLYQAGGRRTEGLFRVAGDPDQIATAKARLDNWVVPVCHDAHVPASLIKQWLRQLPEPIMPNSVYDRALAVCENPQDVCRIVNCLPESNRLVLAKLISLLQDLSREEVVQHTKMDVSNLAMVMAPNVLRCESADPRVLYENARREMTFLKTLITHFDTAFIQGIN</sequence>
<protein>
    <recommendedName>
        <fullName evidence="7">Rho-GAP domain-containing protein</fullName>
    </recommendedName>
</protein>
<reference evidence="5 6" key="1">
    <citation type="journal article" date="2017" name="Curr. Biol.">
        <title>Genome architecture and evolution of a unichromosomal asexual nematode.</title>
        <authorList>
            <person name="Fradin H."/>
            <person name="Zegar C."/>
            <person name="Gutwein M."/>
            <person name="Lucas J."/>
            <person name="Kovtun M."/>
            <person name="Corcoran D."/>
            <person name="Baugh L.R."/>
            <person name="Kiontke K."/>
            <person name="Gunsalus K."/>
            <person name="Fitch D.H."/>
            <person name="Piano F."/>
        </authorList>
    </citation>
    <scope>NUCLEOTIDE SEQUENCE [LARGE SCALE GENOMIC DNA]</scope>
    <source>
        <strain evidence="5">PF1309</strain>
    </source>
</reference>